<dbReference type="Pfam" id="PF03477">
    <property type="entry name" value="ATP-cone"/>
    <property type="match status" value="1"/>
</dbReference>
<evidence type="ECO:0000259" key="7">
    <source>
        <dbReference type="PROSITE" id="PS51161"/>
    </source>
</evidence>
<keyword evidence="1" id="KW-0678">Repressor</keyword>
<dbReference type="NCBIfam" id="TIGR00244">
    <property type="entry name" value="transcriptional regulator NrdR"/>
    <property type="match status" value="1"/>
</dbReference>
<dbReference type="HAMAP" id="MF_00440">
    <property type="entry name" value="NrdR"/>
    <property type="match status" value="1"/>
</dbReference>
<dbReference type="PANTHER" id="PTHR30455:SF2">
    <property type="entry name" value="TRANSCRIPTIONAL REPRESSOR NRDR"/>
    <property type="match status" value="1"/>
</dbReference>
<dbReference type="InterPro" id="IPR003796">
    <property type="entry name" value="RNR_NrdR-like"/>
</dbReference>
<accession>A0A3B1A0L4</accession>
<organism evidence="8">
    <name type="scientific">hydrothermal vent metagenome</name>
    <dbReference type="NCBI Taxonomy" id="652676"/>
    <lineage>
        <taxon>unclassified sequences</taxon>
        <taxon>metagenomes</taxon>
        <taxon>ecological metagenomes</taxon>
    </lineage>
</organism>
<reference evidence="8" key="1">
    <citation type="submission" date="2018-06" db="EMBL/GenBank/DDBJ databases">
        <authorList>
            <person name="Zhirakovskaya E."/>
        </authorList>
    </citation>
    <scope>NUCLEOTIDE SEQUENCE</scope>
</reference>
<evidence type="ECO:0000256" key="2">
    <source>
        <dbReference type="ARBA" id="ARBA00022741"/>
    </source>
</evidence>
<feature type="domain" description="ATP-cone" evidence="7">
    <location>
        <begin position="49"/>
        <end position="139"/>
    </location>
</feature>
<keyword evidence="5" id="KW-0238">DNA-binding</keyword>
<dbReference type="AlphaFoldDB" id="A0A3B1A0L4"/>
<dbReference type="PROSITE" id="PS51161">
    <property type="entry name" value="ATP_CONE"/>
    <property type="match status" value="1"/>
</dbReference>
<dbReference type="InterPro" id="IPR005144">
    <property type="entry name" value="ATP-cone_dom"/>
</dbReference>
<evidence type="ECO:0000256" key="4">
    <source>
        <dbReference type="ARBA" id="ARBA00023015"/>
    </source>
</evidence>
<dbReference type="PANTHER" id="PTHR30455">
    <property type="entry name" value="TRANSCRIPTIONAL REPRESSOR NRDR"/>
    <property type="match status" value="1"/>
</dbReference>
<keyword evidence="3" id="KW-0067">ATP-binding</keyword>
<evidence type="ECO:0000256" key="6">
    <source>
        <dbReference type="ARBA" id="ARBA00023163"/>
    </source>
</evidence>
<protein>
    <submittedName>
        <fullName evidence="8">Ribonucleotide reductase transcriptional regulator NrdR</fullName>
    </submittedName>
</protein>
<evidence type="ECO:0000256" key="1">
    <source>
        <dbReference type="ARBA" id="ARBA00022491"/>
    </source>
</evidence>
<dbReference type="GO" id="GO:0045892">
    <property type="term" value="P:negative regulation of DNA-templated transcription"/>
    <property type="evidence" value="ECO:0007669"/>
    <property type="project" value="InterPro"/>
</dbReference>
<dbReference type="GO" id="GO:0008270">
    <property type="term" value="F:zinc ion binding"/>
    <property type="evidence" value="ECO:0007669"/>
    <property type="project" value="InterPro"/>
</dbReference>
<name>A0A3B1A0L4_9ZZZZ</name>
<sequence>MHCPFCAANDTKVIDSRLASEGSMVRRRRECLSCSERFTTYESAELVMPHIIKSDGRREPFDEEKLRSGIVRALEKRPVLSESIEAAITHIMKKVRAKGERDFDSQSIGSLVMDELRDIDQVAYVRFASVYRSFQDVNAFEEEIEKLKNIPSPELKKRQHSLLPDDEK</sequence>
<dbReference type="InterPro" id="IPR055173">
    <property type="entry name" value="NrdR-like_N"/>
</dbReference>
<keyword evidence="6" id="KW-0804">Transcription</keyword>
<gene>
    <name evidence="8" type="ORF">MNBD_GAMMA21-1635</name>
</gene>
<proteinExistence type="inferred from homology"/>
<dbReference type="Pfam" id="PF22811">
    <property type="entry name" value="Zn_ribbon_NrdR"/>
    <property type="match status" value="1"/>
</dbReference>
<dbReference type="GO" id="GO:0005524">
    <property type="term" value="F:ATP binding"/>
    <property type="evidence" value="ECO:0007669"/>
    <property type="project" value="UniProtKB-KW"/>
</dbReference>
<keyword evidence="4" id="KW-0805">Transcription regulation</keyword>
<evidence type="ECO:0000313" key="8">
    <source>
        <dbReference type="EMBL" id="VAW95090.1"/>
    </source>
</evidence>
<evidence type="ECO:0000256" key="3">
    <source>
        <dbReference type="ARBA" id="ARBA00022840"/>
    </source>
</evidence>
<keyword evidence="2" id="KW-0547">Nucleotide-binding</keyword>
<dbReference type="GO" id="GO:0003677">
    <property type="term" value="F:DNA binding"/>
    <property type="evidence" value="ECO:0007669"/>
    <property type="project" value="UniProtKB-KW"/>
</dbReference>
<evidence type="ECO:0000256" key="5">
    <source>
        <dbReference type="ARBA" id="ARBA00023125"/>
    </source>
</evidence>
<dbReference type="EMBL" id="UOFR01000031">
    <property type="protein sequence ID" value="VAW95090.1"/>
    <property type="molecule type" value="Genomic_DNA"/>
</dbReference>